<dbReference type="Proteomes" id="UP000636579">
    <property type="component" value="Unassembled WGS sequence"/>
</dbReference>
<evidence type="ECO:0000313" key="2">
    <source>
        <dbReference type="EMBL" id="MBE1514611.1"/>
    </source>
</evidence>
<gene>
    <name evidence="2" type="ORF">H4W26_001366</name>
</gene>
<reference evidence="2 3" key="1">
    <citation type="submission" date="2020-10" db="EMBL/GenBank/DDBJ databases">
        <title>Sequencing the genomes of 1000 actinobacteria strains.</title>
        <authorList>
            <person name="Klenk H.-P."/>
        </authorList>
    </citation>
    <scope>NUCLEOTIDE SEQUENCE [LARGE SCALE GENOMIC DNA]</scope>
    <source>
        <strain evidence="2 3">DSM 15474</strain>
    </source>
</reference>
<dbReference type="RefSeq" id="WP_192591340.1">
    <property type="nucleotide sequence ID" value="NZ_JADBEE010000001.1"/>
</dbReference>
<dbReference type="PANTHER" id="PTHR12126:SF11">
    <property type="entry name" value="NADH DEHYDROGENASE [UBIQUINONE] 1 ALPHA SUBCOMPLEX SUBUNIT 9, MITOCHONDRIAL"/>
    <property type="match status" value="1"/>
</dbReference>
<feature type="domain" description="NAD(P)-binding" evidence="1">
    <location>
        <begin position="8"/>
        <end position="115"/>
    </location>
</feature>
<sequence>MGTAAVTGATGYIGGRLVPQLLRAGHTVRVLTRRAEALRDVPWRDEVTVVEGDLTDPEAARELCEGADTAYYLVHSMTSDRSFEELDERCARVLGTAASEAGVGHLVYLAGLHPDAREGQLSAHLRSRVHVGEVLESSGVPTLTLQAGLVIGSGSASFEMIRHLTDVLPVMPAPKWVMNQIQPIAVRDALHYLTRAMDIELESSVRADIGGPDVHSYAQLMKIYARTAELNEPRVIPLPVLTPWLAAQWVNLVTPIPRTLAIPLVESLQHDCVVKDKIIDDIIAPPEEGLTDYETSVRLALDKISADRVETTWAAAHPLDVPSESLPSDPDWTGRSVLVDERERLSTASPEAVFAVIEGIGGETGYFSLSRAWALRGLADKLVGGVGLGRGRRSRGELALGDTLDWWRVEELQRGRLLRLRAEMKVPGQAWLEFMVEPEGTGSRYRQRAIFFPRGLAGRAYWLGVTPFHAIIFQKMAARILADAENAGTTKDAKD</sequence>
<name>A0ABR9J6I2_9MICC</name>
<dbReference type="SUPFAM" id="SSF55961">
    <property type="entry name" value="Bet v1-like"/>
    <property type="match status" value="1"/>
</dbReference>
<keyword evidence="3" id="KW-1185">Reference proteome</keyword>
<proteinExistence type="predicted"/>
<dbReference type="SUPFAM" id="SSF51735">
    <property type="entry name" value="NAD(P)-binding Rossmann-fold domains"/>
    <property type="match status" value="1"/>
</dbReference>
<organism evidence="2 3">
    <name type="scientific">Nesterenkonia halotolerans</name>
    <dbReference type="NCBI Taxonomy" id="225325"/>
    <lineage>
        <taxon>Bacteria</taxon>
        <taxon>Bacillati</taxon>
        <taxon>Actinomycetota</taxon>
        <taxon>Actinomycetes</taxon>
        <taxon>Micrococcales</taxon>
        <taxon>Micrococcaceae</taxon>
        <taxon>Nesterenkonia</taxon>
    </lineage>
</organism>
<dbReference type="Gene3D" id="3.40.50.720">
    <property type="entry name" value="NAD(P)-binding Rossmann-like Domain"/>
    <property type="match status" value="1"/>
</dbReference>
<dbReference type="Pfam" id="PF13460">
    <property type="entry name" value="NAD_binding_10"/>
    <property type="match status" value="1"/>
</dbReference>
<protein>
    <submittedName>
        <fullName evidence="2">Uncharacterized protein YbjT (DUF2867 family)</fullName>
    </submittedName>
</protein>
<dbReference type="EMBL" id="JADBEE010000001">
    <property type="protein sequence ID" value="MBE1514611.1"/>
    <property type="molecule type" value="Genomic_DNA"/>
</dbReference>
<dbReference type="InterPro" id="IPR016040">
    <property type="entry name" value="NAD(P)-bd_dom"/>
</dbReference>
<dbReference type="Pfam" id="PF11066">
    <property type="entry name" value="DUF2867"/>
    <property type="match status" value="1"/>
</dbReference>
<dbReference type="InterPro" id="IPR021295">
    <property type="entry name" value="DUF2867"/>
</dbReference>
<comment type="caution">
    <text evidence="2">The sequence shown here is derived from an EMBL/GenBank/DDBJ whole genome shotgun (WGS) entry which is preliminary data.</text>
</comment>
<dbReference type="InterPro" id="IPR051207">
    <property type="entry name" value="ComplexI_NDUFA9_subunit"/>
</dbReference>
<evidence type="ECO:0000259" key="1">
    <source>
        <dbReference type="Pfam" id="PF13460"/>
    </source>
</evidence>
<dbReference type="InterPro" id="IPR036291">
    <property type="entry name" value="NAD(P)-bd_dom_sf"/>
</dbReference>
<evidence type="ECO:0000313" key="3">
    <source>
        <dbReference type="Proteomes" id="UP000636579"/>
    </source>
</evidence>
<dbReference type="PANTHER" id="PTHR12126">
    <property type="entry name" value="NADH-UBIQUINONE OXIDOREDUCTASE 39 KDA SUBUNIT-RELATED"/>
    <property type="match status" value="1"/>
</dbReference>
<accession>A0ABR9J6I2</accession>